<dbReference type="RefSeq" id="WP_179658634.1">
    <property type="nucleotide sequence ID" value="NZ_JACBZR010000001.1"/>
</dbReference>
<dbReference type="Proteomes" id="UP000564496">
    <property type="component" value="Unassembled WGS sequence"/>
</dbReference>
<dbReference type="InterPro" id="IPR002575">
    <property type="entry name" value="Aminoglycoside_PTrfase"/>
</dbReference>
<dbReference type="PANTHER" id="PTHR21310:SF40">
    <property type="entry name" value="AMINOGLYCOSIDE PHOSPHOTRANSFERASE DOMAIN-CONTAINING PROTEIN-RELATED"/>
    <property type="match status" value="1"/>
</dbReference>
<dbReference type="GO" id="GO:0016301">
    <property type="term" value="F:kinase activity"/>
    <property type="evidence" value="ECO:0007669"/>
    <property type="project" value="UniProtKB-KW"/>
</dbReference>
<dbReference type="Pfam" id="PF01636">
    <property type="entry name" value="APH"/>
    <property type="match status" value="1"/>
</dbReference>
<dbReference type="CDD" id="cd05154">
    <property type="entry name" value="ACAD10_11_N-like"/>
    <property type="match status" value="1"/>
</dbReference>
<dbReference type="PANTHER" id="PTHR21310">
    <property type="entry name" value="AMINOGLYCOSIDE PHOSPHOTRANSFERASE-RELATED-RELATED"/>
    <property type="match status" value="1"/>
</dbReference>
<gene>
    <name evidence="2" type="ORF">BJ988_002934</name>
</gene>
<dbReference type="SUPFAM" id="SSF56112">
    <property type="entry name" value="Protein kinase-like (PK-like)"/>
    <property type="match status" value="1"/>
</dbReference>
<dbReference type="AlphaFoldDB" id="A0A7Z0DN52"/>
<organism evidence="2 3">
    <name type="scientific">Nocardioides panzhihuensis</name>
    <dbReference type="NCBI Taxonomy" id="860243"/>
    <lineage>
        <taxon>Bacteria</taxon>
        <taxon>Bacillati</taxon>
        <taxon>Actinomycetota</taxon>
        <taxon>Actinomycetes</taxon>
        <taxon>Propionibacteriales</taxon>
        <taxon>Nocardioidaceae</taxon>
        <taxon>Nocardioides</taxon>
    </lineage>
</organism>
<name>A0A7Z0DN52_9ACTN</name>
<reference evidence="2 3" key="1">
    <citation type="submission" date="2020-07" db="EMBL/GenBank/DDBJ databases">
        <title>Sequencing the genomes of 1000 actinobacteria strains.</title>
        <authorList>
            <person name="Klenk H.-P."/>
        </authorList>
    </citation>
    <scope>NUCLEOTIDE SEQUENCE [LARGE SCALE GENOMIC DNA]</scope>
    <source>
        <strain evidence="2 3">DSM 26487</strain>
    </source>
</reference>
<feature type="domain" description="Aminoglycoside phosphotransferase" evidence="1">
    <location>
        <begin position="67"/>
        <end position="277"/>
    </location>
</feature>
<keyword evidence="2" id="KW-0418">Kinase</keyword>
<protein>
    <submittedName>
        <fullName evidence="2">Aminoglycoside phosphotransferase (APT) family kinase protein</fullName>
    </submittedName>
</protein>
<dbReference type="Gene3D" id="3.90.1200.10">
    <property type="match status" value="1"/>
</dbReference>
<dbReference type="Gene3D" id="3.30.200.20">
    <property type="entry name" value="Phosphorylase Kinase, domain 1"/>
    <property type="match status" value="1"/>
</dbReference>
<dbReference type="InterPro" id="IPR051678">
    <property type="entry name" value="AGP_Transferase"/>
</dbReference>
<accession>A0A7Z0DN52</accession>
<dbReference type="InterPro" id="IPR041726">
    <property type="entry name" value="ACAD10_11_N"/>
</dbReference>
<evidence type="ECO:0000313" key="2">
    <source>
        <dbReference type="EMBL" id="NYI78286.1"/>
    </source>
</evidence>
<dbReference type="InterPro" id="IPR011009">
    <property type="entry name" value="Kinase-like_dom_sf"/>
</dbReference>
<dbReference type="EMBL" id="JACBZR010000001">
    <property type="protein sequence ID" value="NYI78286.1"/>
    <property type="molecule type" value="Genomic_DNA"/>
</dbReference>
<comment type="caution">
    <text evidence="2">The sequence shown here is derived from an EMBL/GenBank/DDBJ whole genome shotgun (WGS) entry which is preliminary data.</text>
</comment>
<evidence type="ECO:0000313" key="3">
    <source>
        <dbReference type="Proteomes" id="UP000564496"/>
    </source>
</evidence>
<keyword evidence="3" id="KW-1185">Reference proteome</keyword>
<sequence length="374" mass="41260">MAGPSDRETRESDLHERLLAWLPERLAPAGHEDFMLSSLTAPDAGYSGMTAFFTASWTADGHEARHDLVLRMQSQVHQVFVAPDAIRQAEVMRRLGRHPGVTTPEVVLTEPDPAVLGAPFYLMRRVDGRVPSDVPSWHKRGWTTELTEAERALFYDNALRSLVAVHAVNAAEDLSFLRGPEAPADRTALQRYLDDLLAWHAWCADDLAVGADLIQRALDVLVTTCPTTSAEGVVWGDARVGNICFAEDLSVAALFDWEGATTGPPDIDVGWWLMFERYLCESLGFARQPGTPDDAEILRRYKELGGKFTGDIGYYRLLAAVVMSLITNRLATLLIADGLDEATARSYPATALALVEDYLTERTSTEHTTTRSTT</sequence>
<keyword evidence="2" id="KW-0808">Transferase</keyword>
<evidence type="ECO:0000259" key="1">
    <source>
        <dbReference type="Pfam" id="PF01636"/>
    </source>
</evidence>
<proteinExistence type="predicted"/>